<feature type="domain" description="EthD" evidence="1">
    <location>
        <begin position="11"/>
        <end position="104"/>
    </location>
</feature>
<proteinExistence type="predicted"/>
<dbReference type="Gene3D" id="3.30.70.100">
    <property type="match status" value="1"/>
</dbReference>
<dbReference type="InterPro" id="IPR009799">
    <property type="entry name" value="EthD_dom"/>
</dbReference>
<dbReference type="SUPFAM" id="SSF54909">
    <property type="entry name" value="Dimeric alpha+beta barrel"/>
    <property type="match status" value="1"/>
</dbReference>
<reference evidence="2 3" key="1">
    <citation type="submission" date="2010-10" db="EMBL/GenBank/DDBJ databases">
        <title>Complete sequence of Frankia sp. EuI1c.</title>
        <authorList>
            <consortium name="US DOE Joint Genome Institute"/>
            <person name="Lucas S."/>
            <person name="Copeland A."/>
            <person name="Lapidus A."/>
            <person name="Cheng J.-F."/>
            <person name="Bruce D."/>
            <person name="Goodwin L."/>
            <person name="Pitluck S."/>
            <person name="Chertkov O."/>
            <person name="Detter J.C."/>
            <person name="Han C."/>
            <person name="Tapia R."/>
            <person name="Land M."/>
            <person name="Hauser L."/>
            <person name="Jeffries C."/>
            <person name="Kyrpides N."/>
            <person name="Ivanova N."/>
            <person name="Mikhailova N."/>
            <person name="Beauchemin N."/>
            <person name="Sen A."/>
            <person name="Sur S.A."/>
            <person name="Gtari M."/>
            <person name="Wall L."/>
            <person name="Tisa L."/>
            <person name="Woyke T."/>
        </authorList>
    </citation>
    <scope>NUCLEOTIDE SEQUENCE [LARGE SCALE GENOMIC DNA]</scope>
    <source>
        <strain evidence="3">DSM 45817 / CECT 9037 / EuI1c</strain>
    </source>
</reference>
<dbReference type="Proteomes" id="UP000002484">
    <property type="component" value="Chromosome"/>
</dbReference>
<dbReference type="KEGG" id="fri:FraEuI1c_3840"/>
<dbReference type="AlphaFoldDB" id="E3J468"/>
<dbReference type="EMBL" id="CP002299">
    <property type="protein sequence ID" value="ADP81847.1"/>
    <property type="molecule type" value="Genomic_DNA"/>
</dbReference>
<dbReference type="NCBIfam" id="TIGR02118">
    <property type="entry name" value="EthD family reductase"/>
    <property type="match status" value="1"/>
</dbReference>
<dbReference type="RefSeq" id="WP_013424965.1">
    <property type="nucleotide sequence ID" value="NC_014666.1"/>
</dbReference>
<gene>
    <name evidence="2" type="ordered locus">FraEuI1c_3840</name>
</gene>
<dbReference type="InterPro" id="IPR011008">
    <property type="entry name" value="Dimeric_a/b-barrel"/>
</dbReference>
<evidence type="ECO:0000259" key="1">
    <source>
        <dbReference type="Pfam" id="PF07110"/>
    </source>
</evidence>
<protein>
    <submittedName>
        <fullName evidence="2">Ethyl tert-butyl ether degradation EthD</fullName>
    </submittedName>
</protein>
<accession>E3J468</accession>
<organism evidence="2 3">
    <name type="scientific">Pseudofrankia inefficax (strain DSM 45817 / CECT 9037 / DDB 130130 / EuI1c)</name>
    <name type="common">Frankia inefficax</name>
    <dbReference type="NCBI Taxonomy" id="298654"/>
    <lineage>
        <taxon>Bacteria</taxon>
        <taxon>Bacillati</taxon>
        <taxon>Actinomycetota</taxon>
        <taxon>Actinomycetes</taxon>
        <taxon>Frankiales</taxon>
        <taxon>Frankiaceae</taxon>
        <taxon>Pseudofrankia</taxon>
    </lineage>
</organism>
<evidence type="ECO:0000313" key="3">
    <source>
        <dbReference type="Proteomes" id="UP000002484"/>
    </source>
</evidence>
<name>E3J468_PSEI1</name>
<evidence type="ECO:0000313" key="2">
    <source>
        <dbReference type="EMBL" id="ADP81847.1"/>
    </source>
</evidence>
<dbReference type="STRING" id="298654.FraEuI1c_3840"/>
<sequence length="122" mass="13840">MIKVVVLLKRRPGLSLAEFIDHYETVHVPLATRLSTRALRYERHFLHPIPNMVEAGPSVEPEYDVVTEIWYDDLAAFDADQRDARARPEQVAAVIADEKVLFDRAKTRIALAEDRVSDLTAG</sequence>
<dbReference type="OrthoDB" id="2613214at2"/>
<dbReference type="HOGENOM" id="CLU_115019_2_1_11"/>
<keyword evidence="3" id="KW-1185">Reference proteome</keyword>
<dbReference type="GO" id="GO:0016491">
    <property type="term" value="F:oxidoreductase activity"/>
    <property type="evidence" value="ECO:0007669"/>
    <property type="project" value="InterPro"/>
</dbReference>
<dbReference type="Pfam" id="PF07110">
    <property type="entry name" value="EthD"/>
    <property type="match status" value="1"/>
</dbReference>
<dbReference type="InParanoid" id="E3J468"/>